<feature type="compositionally biased region" description="Basic and acidic residues" evidence="1">
    <location>
        <begin position="95"/>
        <end position="114"/>
    </location>
</feature>
<keyword evidence="3" id="KW-1185">Reference proteome</keyword>
<comment type="caution">
    <text evidence="2">The sequence shown here is derived from an EMBL/GenBank/DDBJ whole genome shotgun (WGS) entry which is preliminary data.</text>
</comment>
<dbReference type="EMBL" id="JAYMYQ010000003">
    <property type="protein sequence ID" value="KAK7344518.1"/>
    <property type="molecule type" value="Genomic_DNA"/>
</dbReference>
<accession>A0AAN9M2H0</accession>
<dbReference type="AlphaFoldDB" id="A0AAN9M2H0"/>
<reference evidence="2 3" key="1">
    <citation type="submission" date="2024-01" db="EMBL/GenBank/DDBJ databases">
        <title>The genomes of 5 underutilized Papilionoideae crops provide insights into root nodulation and disease resistanc.</title>
        <authorList>
            <person name="Jiang F."/>
        </authorList>
    </citation>
    <scope>NUCLEOTIDE SEQUENCE [LARGE SCALE GENOMIC DNA]</scope>
    <source>
        <strain evidence="2">LVBAO_FW01</strain>
        <tissue evidence="2">Leaves</tissue>
    </source>
</reference>
<evidence type="ECO:0000256" key="1">
    <source>
        <dbReference type="SAM" id="MobiDB-lite"/>
    </source>
</evidence>
<evidence type="ECO:0000313" key="3">
    <source>
        <dbReference type="Proteomes" id="UP001367508"/>
    </source>
</evidence>
<evidence type="ECO:0000313" key="2">
    <source>
        <dbReference type="EMBL" id="KAK7344518.1"/>
    </source>
</evidence>
<dbReference type="Proteomes" id="UP001367508">
    <property type="component" value="Unassembled WGS sequence"/>
</dbReference>
<sequence>MAGGNEGKRKWRGDASSCVSSNKKRLSRRVREPKEMVIYIASEKTPHIPEKGVKVVFNEFGGEISTWTSQEGSNLLCHDEIPILKEMASYIASEKTPHNYHEKSVKVDLSKESEGGDDSALIVQDICTKERSKSASTDQ</sequence>
<feature type="region of interest" description="Disordered" evidence="1">
    <location>
        <begin position="1"/>
        <end position="27"/>
    </location>
</feature>
<proteinExistence type="predicted"/>
<organism evidence="2 3">
    <name type="scientific">Canavalia gladiata</name>
    <name type="common">Sword bean</name>
    <name type="synonym">Dolichos gladiatus</name>
    <dbReference type="NCBI Taxonomy" id="3824"/>
    <lineage>
        <taxon>Eukaryota</taxon>
        <taxon>Viridiplantae</taxon>
        <taxon>Streptophyta</taxon>
        <taxon>Embryophyta</taxon>
        <taxon>Tracheophyta</taxon>
        <taxon>Spermatophyta</taxon>
        <taxon>Magnoliopsida</taxon>
        <taxon>eudicotyledons</taxon>
        <taxon>Gunneridae</taxon>
        <taxon>Pentapetalae</taxon>
        <taxon>rosids</taxon>
        <taxon>fabids</taxon>
        <taxon>Fabales</taxon>
        <taxon>Fabaceae</taxon>
        <taxon>Papilionoideae</taxon>
        <taxon>50 kb inversion clade</taxon>
        <taxon>NPAAA clade</taxon>
        <taxon>indigoferoid/millettioid clade</taxon>
        <taxon>Phaseoleae</taxon>
        <taxon>Canavalia</taxon>
    </lineage>
</organism>
<gene>
    <name evidence="2" type="ORF">VNO77_14201</name>
</gene>
<feature type="region of interest" description="Disordered" evidence="1">
    <location>
        <begin position="95"/>
        <end position="124"/>
    </location>
</feature>
<name>A0AAN9M2H0_CANGL</name>
<protein>
    <submittedName>
        <fullName evidence="2">Uncharacterized protein</fullName>
    </submittedName>
</protein>